<accession>A0A564XXV9</accession>
<protein>
    <submittedName>
        <fullName evidence="1">Uncharacterized protein</fullName>
    </submittedName>
</protein>
<name>A0A564XXV9_HYMDI</name>
<evidence type="ECO:0000313" key="2">
    <source>
        <dbReference type="Proteomes" id="UP000321570"/>
    </source>
</evidence>
<reference evidence="1 2" key="1">
    <citation type="submission" date="2019-07" db="EMBL/GenBank/DDBJ databases">
        <authorList>
            <person name="Jastrzebski P J."/>
            <person name="Paukszto L."/>
            <person name="Jastrzebski P J."/>
        </authorList>
    </citation>
    <scope>NUCLEOTIDE SEQUENCE [LARGE SCALE GENOMIC DNA]</scope>
    <source>
        <strain evidence="1 2">WMS-il1</strain>
    </source>
</reference>
<gene>
    <name evidence="1" type="ORF">WMSIL1_LOCUS944</name>
</gene>
<keyword evidence="2" id="KW-1185">Reference proteome</keyword>
<dbReference type="EMBL" id="CABIJS010000022">
    <property type="protein sequence ID" value="VUZ39726.1"/>
    <property type="molecule type" value="Genomic_DNA"/>
</dbReference>
<dbReference type="Proteomes" id="UP000321570">
    <property type="component" value="Unassembled WGS sequence"/>
</dbReference>
<proteinExistence type="predicted"/>
<organism evidence="1 2">
    <name type="scientific">Hymenolepis diminuta</name>
    <name type="common">Rat tapeworm</name>
    <dbReference type="NCBI Taxonomy" id="6216"/>
    <lineage>
        <taxon>Eukaryota</taxon>
        <taxon>Metazoa</taxon>
        <taxon>Spiralia</taxon>
        <taxon>Lophotrochozoa</taxon>
        <taxon>Platyhelminthes</taxon>
        <taxon>Cestoda</taxon>
        <taxon>Eucestoda</taxon>
        <taxon>Cyclophyllidea</taxon>
        <taxon>Hymenolepididae</taxon>
        <taxon>Hymenolepis</taxon>
    </lineage>
</organism>
<sequence length="56" mass="6526">MSEVANLAYDVLRKPPTTPYDDLKFDVLKLMEEPKLKFTKRLRKELMNGVAREAQS</sequence>
<dbReference type="AlphaFoldDB" id="A0A564XXV9"/>
<evidence type="ECO:0000313" key="1">
    <source>
        <dbReference type="EMBL" id="VUZ39726.1"/>
    </source>
</evidence>